<accession>A0AAN9AGP4</accession>
<evidence type="ECO:0000259" key="2">
    <source>
        <dbReference type="Pfam" id="PF05050"/>
    </source>
</evidence>
<evidence type="ECO:0000313" key="4">
    <source>
        <dbReference type="Proteomes" id="UP001381693"/>
    </source>
</evidence>
<keyword evidence="4" id="KW-1185">Reference proteome</keyword>
<dbReference type="InterPro" id="IPR029063">
    <property type="entry name" value="SAM-dependent_MTases_sf"/>
</dbReference>
<dbReference type="PANTHER" id="PTHR34009:SF2">
    <property type="entry name" value="PROTEIN STAR"/>
    <property type="match status" value="1"/>
</dbReference>
<dbReference type="EMBL" id="JAXCGZ010000153">
    <property type="protein sequence ID" value="KAK7086545.1"/>
    <property type="molecule type" value="Genomic_DNA"/>
</dbReference>
<proteinExistence type="predicted"/>
<dbReference type="PANTHER" id="PTHR34009">
    <property type="entry name" value="PROTEIN STAR"/>
    <property type="match status" value="1"/>
</dbReference>
<comment type="caution">
    <text evidence="3">The sequence shown here is derived from an EMBL/GenBank/DDBJ whole genome shotgun (WGS) entry which is preliminary data.</text>
</comment>
<dbReference type="Proteomes" id="UP001381693">
    <property type="component" value="Unassembled WGS sequence"/>
</dbReference>
<feature type="transmembrane region" description="Helical" evidence="1">
    <location>
        <begin position="12"/>
        <end position="33"/>
    </location>
</feature>
<organism evidence="3 4">
    <name type="scientific">Halocaridina rubra</name>
    <name type="common">Hawaiian red shrimp</name>
    <dbReference type="NCBI Taxonomy" id="373956"/>
    <lineage>
        <taxon>Eukaryota</taxon>
        <taxon>Metazoa</taxon>
        <taxon>Ecdysozoa</taxon>
        <taxon>Arthropoda</taxon>
        <taxon>Crustacea</taxon>
        <taxon>Multicrustacea</taxon>
        <taxon>Malacostraca</taxon>
        <taxon>Eumalacostraca</taxon>
        <taxon>Eucarida</taxon>
        <taxon>Decapoda</taxon>
        <taxon>Pleocyemata</taxon>
        <taxon>Caridea</taxon>
        <taxon>Atyoidea</taxon>
        <taxon>Atyidae</taxon>
        <taxon>Halocaridina</taxon>
    </lineage>
</organism>
<evidence type="ECO:0000313" key="3">
    <source>
        <dbReference type="EMBL" id="KAK7086545.1"/>
    </source>
</evidence>
<keyword evidence="1" id="KW-0472">Membrane</keyword>
<dbReference type="GO" id="GO:0005794">
    <property type="term" value="C:Golgi apparatus"/>
    <property type="evidence" value="ECO:0007669"/>
    <property type="project" value="TreeGrafter"/>
</dbReference>
<dbReference type="AlphaFoldDB" id="A0AAN9AGP4"/>
<dbReference type="InterPro" id="IPR053202">
    <property type="entry name" value="EGF_Rcpt_Signaling_Reg"/>
</dbReference>
<keyword evidence="1" id="KW-0812">Transmembrane</keyword>
<sequence length="333" mass="39008">MKFISKQTPLVSVFCCWTFIFFVCLVVFINSFLKSKWTIKDSCKRGSLKGPLEYDDPYVLNILQENFMTPPSTLPYNLSDPKVSGFKRFSWPFIHNYVKYFFQDQTHGFFMEAGALDGEFISNTLWLEYYKNWSGILLEPDANTFKHLTWKRRKSWIANTCISATNYPKETLFASQFNVVKGLPFPWLYRANTFEITSNTARGFDFSTWSRRIAYSGIQCFPLTSYLLALNVTTLDFLSLDTQGNEWGILKTVFDAGKIKVRAIVVEHYPTGEMNILDPEFVNYMKNSGYYYVDCDSEPNYFFILKEDKILLEKARIYERKGHKKYCNTTFME</sequence>
<dbReference type="GO" id="GO:0016197">
    <property type="term" value="P:endosomal transport"/>
    <property type="evidence" value="ECO:0007669"/>
    <property type="project" value="TreeGrafter"/>
</dbReference>
<keyword evidence="1" id="KW-1133">Transmembrane helix</keyword>
<dbReference type="GO" id="GO:0005886">
    <property type="term" value="C:plasma membrane"/>
    <property type="evidence" value="ECO:0007669"/>
    <property type="project" value="TreeGrafter"/>
</dbReference>
<protein>
    <recommendedName>
        <fullName evidence="2">Methyltransferase FkbM domain-containing protein</fullName>
    </recommendedName>
</protein>
<dbReference type="GO" id="GO:0006888">
    <property type="term" value="P:endoplasmic reticulum to Golgi vesicle-mediated transport"/>
    <property type="evidence" value="ECO:0007669"/>
    <property type="project" value="TreeGrafter"/>
</dbReference>
<reference evidence="3 4" key="1">
    <citation type="submission" date="2023-11" db="EMBL/GenBank/DDBJ databases">
        <title>Halocaridina rubra genome assembly.</title>
        <authorList>
            <person name="Smith C."/>
        </authorList>
    </citation>
    <scope>NUCLEOTIDE SEQUENCE [LARGE SCALE GENOMIC DNA]</scope>
    <source>
        <strain evidence="3">EP-1</strain>
        <tissue evidence="3">Whole</tissue>
    </source>
</reference>
<dbReference type="Gene3D" id="3.40.50.150">
    <property type="entry name" value="Vaccinia Virus protein VP39"/>
    <property type="match status" value="1"/>
</dbReference>
<dbReference type="GO" id="GO:0005789">
    <property type="term" value="C:endoplasmic reticulum membrane"/>
    <property type="evidence" value="ECO:0007669"/>
    <property type="project" value="TreeGrafter"/>
</dbReference>
<feature type="domain" description="Methyltransferase FkbM" evidence="2">
    <location>
        <begin position="113"/>
        <end position="290"/>
    </location>
</feature>
<name>A0AAN9AGP4_HALRR</name>
<dbReference type="InterPro" id="IPR006342">
    <property type="entry name" value="FkbM_mtfrase"/>
</dbReference>
<dbReference type="GO" id="GO:0031902">
    <property type="term" value="C:late endosome membrane"/>
    <property type="evidence" value="ECO:0007669"/>
    <property type="project" value="TreeGrafter"/>
</dbReference>
<dbReference type="Pfam" id="PF05050">
    <property type="entry name" value="Methyltransf_21"/>
    <property type="match status" value="1"/>
</dbReference>
<evidence type="ECO:0000256" key="1">
    <source>
        <dbReference type="SAM" id="Phobius"/>
    </source>
</evidence>
<gene>
    <name evidence="3" type="ORF">SK128_027171</name>
</gene>